<dbReference type="OrthoDB" id="9806086at2"/>
<dbReference type="NCBIfam" id="TIGR00778">
    <property type="entry name" value="ahpD_dom"/>
    <property type="match status" value="1"/>
</dbReference>
<dbReference type="PANTHER" id="PTHR35446">
    <property type="entry name" value="SI:CH211-175M2.5"/>
    <property type="match status" value="1"/>
</dbReference>
<reference evidence="2 3" key="1">
    <citation type="submission" date="2017-02" db="EMBL/GenBank/DDBJ databases">
        <title>The complete genomic sequence of a novel cold adapted crude oil-degrading bacterium Planococcus qaidamina Y42.</title>
        <authorList>
            <person name="Yang R."/>
        </authorList>
    </citation>
    <scope>NUCLEOTIDE SEQUENCE [LARGE SCALE GENOMIC DNA]</scope>
    <source>
        <strain evidence="2 3">Y42</strain>
    </source>
</reference>
<dbReference type="GO" id="GO:0051920">
    <property type="term" value="F:peroxiredoxin activity"/>
    <property type="evidence" value="ECO:0007669"/>
    <property type="project" value="InterPro"/>
</dbReference>
<sequence>MALVNEVPESEATGLVKEIYEEMKWIRGWQQVPLIWRTMALRPDYLRVNWERYKTIMLDGTLDPLTKEIIALTTSMVNGCSYCIDSHSFAARKLGMTEDQLMEMISIIDFFSGTNAFSSGLKLEFEQPETPKGEDDHGR</sequence>
<name>A0A1Q2L374_9BACL</name>
<dbReference type="Pfam" id="PF02627">
    <property type="entry name" value="CMD"/>
    <property type="match status" value="1"/>
</dbReference>
<organism evidence="2 3">
    <name type="scientific">Planococcus lenghuensis</name>
    <dbReference type="NCBI Taxonomy" id="2213202"/>
    <lineage>
        <taxon>Bacteria</taxon>
        <taxon>Bacillati</taxon>
        <taxon>Bacillota</taxon>
        <taxon>Bacilli</taxon>
        <taxon>Bacillales</taxon>
        <taxon>Caryophanaceae</taxon>
        <taxon>Planococcus</taxon>
    </lineage>
</organism>
<dbReference type="InterPro" id="IPR004675">
    <property type="entry name" value="AhpD_core"/>
</dbReference>
<dbReference type="AlphaFoldDB" id="A0A1Q2L374"/>
<dbReference type="InterPro" id="IPR029032">
    <property type="entry name" value="AhpD-like"/>
</dbReference>
<dbReference type="PANTHER" id="PTHR35446:SF2">
    <property type="entry name" value="CARBOXYMUCONOLACTONE DECARBOXYLASE-LIKE DOMAIN-CONTAINING PROTEIN"/>
    <property type="match status" value="1"/>
</dbReference>
<dbReference type="EMBL" id="CP019640">
    <property type="protein sequence ID" value="AQQ54879.1"/>
    <property type="molecule type" value="Genomic_DNA"/>
</dbReference>
<keyword evidence="3" id="KW-1185">Reference proteome</keyword>
<dbReference type="RefSeq" id="WP_077590783.1">
    <property type="nucleotide sequence ID" value="NZ_CP019640.1"/>
</dbReference>
<dbReference type="InterPro" id="IPR003779">
    <property type="entry name" value="CMD-like"/>
</dbReference>
<evidence type="ECO:0000313" key="3">
    <source>
        <dbReference type="Proteomes" id="UP000188184"/>
    </source>
</evidence>
<proteinExistence type="predicted"/>
<feature type="domain" description="Carboxymuconolactone decarboxylase-like" evidence="1">
    <location>
        <begin position="43"/>
        <end position="122"/>
    </location>
</feature>
<dbReference type="SUPFAM" id="SSF69118">
    <property type="entry name" value="AhpD-like"/>
    <property type="match status" value="1"/>
</dbReference>
<dbReference type="KEGG" id="pmar:B0X71_18410"/>
<protein>
    <recommendedName>
        <fullName evidence="1">Carboxymuconolactone decarboxylase-like domain-containing protein</fullName>
    </recommendedName>
</protein>
<gene>
    <name evidence="2" type="ORF">B0X71_18410</name>
</gene>
<dbReference type="Gene3D" id="1.20.1290.10">
    <property type="entry name" value="AhpD-like"/>
    <property type="match status" value="1"/>
</dbReference>
<evidence type="ECO:0000259" key="1">
    <source>
        <dbReference type="Pfam" id="PF02627"/>
    </source>
</evidence>
<dbReference type="Proteomes" id="UP000188184">
    <property type="component" value="Chromosome"/>
</dbReference>
<evidence type="ECO:0000313" key="2">
    <source>
        <dbReference type="EMBL" id="AQQ54879.1"/>
    </source>
</evidence>
<accession>A0A1Q2L374</accession>